<dbReference type="GO" id="GO:0016787">
    <property type="term" value="F:hydrolase activity"/>
    <property type="evidence" value="ECO:0007669"/>
    <property type="project" value="UniProtKB-KW"/>
</dbReference>
<keyword evidence="2" id="KW-0732">Signal</keyword>
<keyword evidence="1" id="KW-0378">Hydrolase</keyword>
<feature type="signal peptide" evidence="2">
    <location>
        <begin position="1"/>
        <end position="19"/>
    </location>
</feature>
<proteinExistence type="predicted"/>
<dbReference type="AlphaFoldDB" id="A0A4Q7ZRH1"/>
<dbReference type="InterPro" id="IPR001466">
    <property type="entry name" value="Beta-lactam-related"/>
</dbReference>
<sequence length="588" mass="61966">MVDRRTVLGAAGSAVIATAAGLAAPARQAAAHTGAKPGVTPADIRFRPRVLRTGTAQEVGLIPEYVDRVRTGAEAYLSPTTDHPAHPAYAGAVVLAARDGVVVQRAALGTAVRYRAVGPPPERAGVELPPAEQRPTRPDTIFDLASVSKLFTAITVLQQAEHGRVDLNAPVARYVPEFGKVDVTVRMLLTHTSGLPASAPLWSAYPDPPSRLAAALACPLLPGTVPGGQYLYSDLGFIALGALVEQVSRLRLDRAVHAGITGPLGMADTGYHPRNRERVAATEYQPYAGRGMVWGEVHDENAWSLGGGAGHAGVFSTADDLAVLCQALLGGGRYGGARILRASTVRAMLTARVHTPDGDRGLGFELNAPWYMDALSSPVTFGHTGFTGTSVVVDPLSHSFVILLTNRVHPDRNWGGNNEARRAVARAFADASPVRPQRGGAAWRAARRDAATVTLTAPLRAPAAGPAAAAFLLWYDTEPGYDRVRVESSADGGATWRPVALRLRSATGGWESDGVLDGYGGRHWSAVSATLPPGTTHLRWAYTTDATAQGRGVYVDGVLVLDRTGALFHGEAGDARRFEADGWAPSEM</sequence>
<dbReference type="InterPro" id="IPR050789">
    <property type="entry name" value="Diverse_Enzym_Activities"/>
</dbReference>
<dbReference type="RefSeq" id="WP_130512194.1">
    <property type="nucleotide sequence ID" value="NZ_SHKY01000001.1"/>
</dbReference>
<evidence type="ECO:0000313" key="5">
    <source>
        <dbReference type="Proteomes" id="UP000292564"/>
    </source>
</evidence>
<feature type="domain" description="Beta-lactamase-related" evidence="3">
    <location>
        <begin position="87"/>
        <end position="425"/>
    </location>
</feature>
<dbReference type="OrthoDB" id="9809635at2"/>
<dbReference type="EMBL" id="SHKY01000001">
    <property type="protein sequence ID" value="RZU53742.1"/>
    <property type="molecule type" value="Genomic_DNA"/>
</dbReference>
<dbReference type="Pfam" id="PF20773">
    <property type="entry name" value="InhA-like_MAM"/>
    <property type="match status" value="1"/>
</dbReference>
<dbReference type="PANTHER" id="PTHR43283">
    <property type="entry name" value="BETA-LACTAMASE-RELATED"/>
    <property type="match status" value="1"/>
</dbReference>
<dbReference type="PROSITE" id="PS51318">
    <property type="entry name" value="TAT"/>
    <property type="match status" value="1"/>
</dbReference>
<organism evidence="4 5">
    <name type="scientific">Krasilnikovia cinnamomea</name>
    <dbReference type="NCBI Taxonomy" id="349313"/>
    <lineage>
        <taxon>Bacteria</taxon>
        <taxon>Bacillati</taxon>
        <taxon>Actinomycetota</taxon>
        <taxon>Actinomycetes</taxon>
        <taxon>Micromonosporales</taxon>
        <taxon>Micromonosporaceae</taxon>
        <taxon>Krasilnikovia</taxon>
    </lineage>
</organism>
<evidence type="ECO:0000259" key="3">
    <source>
        <dbReference type="Pfam" id="PF00144"/>
    </source>
</evidence>
<protein>
    <submittedName>
        <fullName evidence="4">CubicO group peptidase (Beta-lactamase class C family)</fullName>
    </submittedName>
</protein>
<dbReference type="Proteomes" id="UP000292564">
    <property type="component" value="Unassembled WGS sequence"/>
</dbReference>
<accession>A0A4Q7ZRH1</accession>
<dbReference type="Gene3D" id="3.40.710.10">
    <property type="entry name" value="DD-peptidase/beta-lactamase superfamily"/>
    <property type="match status" value="1"/>
</dbReference>
<comment type="caution">
    <text evidence="4">The sequence shown here is derived from an EMBL/GenBank/DDBJ whole genome shotgun (WGS) entry which is preliminary data.</text>
</comment>
<evidence type="ECO:0000256" key="2">
    <source>
        <dbReference type="SAM" id="SignalP"/>
    </source>
</evidence>
<feature type="chain" id="PRO_5038960718" evidence="2">
    <location>
        <begin position="20"/>
        <end position="588"/>
    </location>
</feature>
<dbReference type="PANTHER" id="PTHR43283:SF11">
    <property type="entry name" value="BETA-LACTAMASE-RELATED DOMAIN-CONTAINING PROTEIN"/>
    <property type="match status" value="1"/>
</dbReference>
<dbReference type="Pfam" id="PF00144">
    <property type="entry name" value="Beta-lactamase"/>
    <property type="match status" value="1"/>
</dbReference>
<gene>
    <name evidence="4" type="ORF">EV385_5676</name>
</gene>
<dbReference type="InterPro" id="IPR012338">
    <property type="entry name" value="Beta-lactam/transpept-like"/>
</dbReference>
<keyword evidence="5" id="KW-1185">Reference proteome</keyword>
<name>A0A4Q7ZRH1_9ACTN</name>
<dbReference type="InterPro" id="IPR006311">
    <property type="entry name" value="TAT_signal"/>
</dbReference>
<dbReference type="SUPFAM" id="SSF56601">
    <property type="entry name" value="beta-lactamase/transpeptidase-like"/>
    <property type="match status" value="1"/>
</dbReference>
<reference evidence="4 5" key="1">
    <citation type="submission" date="2019-02" db="EMBL/GenBank/DDBJ databases">
        <title>Sequencing the genomes of 1000 actinobacteria strains.</title>
        <authorList>
            <person name="Klenk H.-P."/>
        </authorList>
    </citation>
    <scope>NUCLEOTIDE SEQUENCE [LARGE SCALE GENOMIC DNA]</scope>
    <source>
        <strain evidence="4 5">DSM 45162</strain>
    </source>
</reference>
<evidence type="ECO:0000256" key="1">
    <source>
        <dbReference type="ARBA" id="ARBA00022801"/>
    </source>
</evidence>
<evidence type="ECO:0000313" key="4">
    <source>
        <dbReference type="EMBL" id="RZU53742.1"/>
    </source>
</evidence>